<dbReference type="InterPro" id="IPR054501">
    <property type="entry name" value="NCH2"/>
</dbReference>
<evidence type="ECO:0000313" key="2">
    <source>
        <dbReference type="EMBL" id="MBD2612557.1"/>
    </source>
</evidence>
<protein>
    <recommendedName>
        <fullName evidence="1">NACHT conflict system C-terminal helical domain-containing protein</fullName>
    </recommendedName>
</protein>
<dbReference type="Pfam" id="PF22727">
    <property type="entry name" value="NCH2"/>
    <property type="match status" value="1"/>
</dbReference>
<proteinExistence type="predicted"/>
<organism evidence="2 3">
    <name type="scientific">Nostoc punctiforme FACHB-252</name>
    <dbReference type="NCBI Taxonomy" id="1357509"/>
    <lineage>
        <taxon>Bacteria</taxon>
        <taxon>Bacillati</taxon>
        <taxon>Cyanobacteriota</taxon>
        <taxon>Cyanophyceae</taxon>
        <taxon>Nostocales</taxon>
        <taxon>Nostocaceae</taxon>
        <taxon>Nostoc</taxon>
    </lineage>
</organism>
<evidence type="ECO:0000259" key="1">
    <source>
        <dbReference type="Pfam" id="PF22727"/>
    </source>
</evidence>
<accession>A0ABR8H9R9</accession>
<feature type="domain" description="NACHT conflict system C-terminal helical" evidence="1">
    <location>
        <begin position="138"/>
        <end position="222"/>
    </location>
</feature>
<reference evidence="2 3" key="1">
    <citation type="journal article" date="2020" name="ISME J.">
        <title>Comparative genomics reveals insights into cyanobacterial evolution and habitat adaptation.</title>
        <authorList>
            <person name="Chen M.Y."/>
            <person name="Teng W.K."/>
            <person name="Zhao L."/>
            <person name="Hu C.X."/>
            <person name="Zhou Y.K."/>
            <person name="Han B.P."/>
            <person name="Song L.R."/>
            <person name="Shu W.S."/>
        </authorList>
    </citation>
    <scope>NUCLEOTIDE SEQUENCE [LARGE SCALE GENOMIC DNA]</scope>
    <source>
        <strain evidence="2 3">FACHB-252</strain>
    </source>
</reference>
<keyword evidence="3" id="KW-1185">Reference proteome</keyword>
<sequence length="235" mass="27117">MYANEINENGESITPAWFNLPGSNFATLLGDFRLTLLLSHDISICFDFGFISYCPSEEAFGDVCNLSQINIEDDFGIDMILTNLLVILKSFTTDYAELSSKDVYSKALSTIIKAMNILYKTNLENELRDLFGIILCEINAIKNSKKKFQKWFQIHGQKKTKELRNLLEKCRGIQFNWDFTKDQLELLIEYYTANILLLECLNINNAVNDEFKQDIKKVLLLPIAEIEKRKRETGK</sequence>
<evidence type="ECO:0000313" key="3">
    <source>
        <dbReference type="Proteomes" id="UP000606396"/>
    </source>
</evidence>
<dbReference type="Proteomes" id="UP000606396">
    <property type="component" value="Unassembled WGS sequence"/>
</dbReference>
<dbReference type="EMBL" id="JACJTC010000010">
    <property type="protein sequence ID" value="MBD2612557.1"/>
    <property type="molecule type" value="Genomic_DNA"/>
</dbReference>
<name>A0ABR8H9R9_NOSPU</name>
<gene>
    <name evidence="2" type="ORF">H6G94_14925</name>
</gene>
<comment type="caution">
    <text evidence="2">The sequence shown here is derived from an EMBL/GenBank/DDBJ whole genome shotgun (WGS) entry which is preliminary data.</text>
</comment>
<dbReference type="RefSeq" id="WP_190950054.1">
    <property type="nucleotide sequence ID" value="NZ_JACJTC010000010.1"/>
</dbReference>